<feature type="compositionally biased region" description="Basic and acidic residues" evidence="1">
    <location>
        <begin position="429"/>
        <end position="438"/>
    </location>
</feature>
<feature type="compositionally biased region" description="Polar residues" evidence="1">
    <location>
        <begin position="267"/>
        <end position="276"/>
    </location>
</feature>
<feature type="compositionally biased region" description="Low complexity" evidence="1">
    <location>
        <begin position="246"/>
        <end position="256"/>
    </location>
</feature>
<dbReference type="EMBL" id="MU157865">
    <property type="protein sequence ID" value="KAF9526999.1"/>
    <property type="molecule type" value="Genomic_DNA"/>
</dbReference>
<evidence type="ECO:0000256" key="1">
    <source>
        <dbReference type="SAM" id="MobiDB-lite"/>
    </source>
</evidence>
<reference evidence="2" key="1">
    <citation type="submission" date="2020-11" db="EMBL/GenBank/DDBJ databases">
        <authorList>
            <consortium name="DOE Joint Genome Institute"/>
            <person name="Ahrendt S."/>
            <person name="Riley R."/>
            <person name="Andreopoulos W."/>
            <person name="Labutti K."/>
            <person name="Pangilinan J."/>
            <person name="Ruiz-Duenas F.J."/>
            <person name="Barrasa J.M."/>
            <person name="Sanchez-Garcia M."/>
            <person name="Camarero S."/>
            <person name="Miyauchi S."/>
            <person name="Serrano A."/>
            <person name="Linde D."/>
            <person name="Babiker R."/>
            <person name="Drula E."/>
            <person name="Ayuso-Fernandez I."/>
            <person name="Pacheco R."/>
            <person name="Padilla G."/>
            <person name="Ferreira P."/>
            <person name="Barriuso J."/>
            <person name="Kellner H."/>
            <person name="Castanera R."/>
            <person name="Alfaro M."/>
            <person name="Ramirez L."/>
            <person name="Pisabarro A.G."/>
            <person name="Kuo A."/>
            <person name="Tritt A."/>
            <person name="Lipzen A."/>
            <person name="He G."/>
            <person name="Yan M."/>
            <person name="Ng V."/>
            <person name="Cullen D."/>
            <person name="Martin F."/>
            <person name="Rosso M.-N."/>
            <person name="Henrissat B."/>
            <person name="Hibbett D."/>
            <person name="Martinez A.T."/>
            <person name="Grigoriev I.V."/>
        </authorList>
    </citation>
    <scope>NUCLEOTIDE SEQUENCE</scope>
    <source>
        <strain evidence="2">CBS 506.95</strain>
    </source>
</reference>
<feature type="region of interest" description="Disordered" evidence="1">
    <location>
        <begin position="311"/>
        <end position="445"/>
    </location>
</feature>
<feature type="compositionally biased region" description="Low complexity" evidence="1">
    <location>
        <begin position="277"/>
        <end position="297"/>
    </location>
</feature>
<dbReference type="AlphaFoldDB" id="A0A9P6JNV0"/>
<feature type="compositionally biased region" description="Polar residues" evidence="1">
    <location>
        <begin position="418"/>
        <end position="428"/>
    </location>
</feature>
<evidence type="ECO:0000313" key="3">
    <source>
        <dbReference type="Proteomes" id="UP000807306"/>
    </source>
</evidence>
<feature type="compositionally biased region" description="Polar residues" evidence="1">
    <location>
        <begin position="395"/>
        <end position="405"/>
    </location>
</feature>
<proteinExistence type="predicted"/>
<gene>
    <name evidence="2" type="ORF">CPB83DRAFT_908010</name>
</gene>
<feature type="compositionally biased region" description="Polar residues" evidence="1">
    <location>
        <begin position="311"/>
        <end position="344"/>
    </location>
</feature>
<organism evidence="2 3">
    <name type="scientific">Crepidotus variabilis</name>
    <dbReference type="NCBI Taxonomy" id="179855"/>
    <lineage>
        <taxon>Eukaryota</taxon>
        <taxon>Fungi</taxon>
        <taxon>Dikarya</taxon>
        <taxon>Basidiomycota</taxon>
        <taxon>Agaricomycotina</taxon>
        <taxon>Agaricomycetes</taxon>
        <taxon>Agaricomycetidae</taxon>
        <taxon>Agaricales</taxon>
        <taxon>Agaricineae</taxon>
        <taxon>Crepidotaceae</taxon>
        <taxon>Crepidotus</taxon>
    </lineage>
</organism>
<sequence>MLTLRGFSACIETNGTPLPEYLVSVDEKSSKVSCWIPGIESQTFKVHWCDEGSKVSTCAFIILDGVVVPGRFLHGEGAATRGGVRVSKTTERPFVFQKVKETGSEIREDSKEAGLIVLKIKRIKCVAPRAPNAIQSEPAAGALGMRQTGDLCVGFGDEMEVEAQHGATWEVASYESEKPGTKPRTFVSFAFRYRSPDFLDAQGIAPMEQTQPWLAHTRRLATRRTVSLPLPMLKLEQSELLPPSAPNSANSTPDSSFLKMGPPPTPLSRTTSISDLSQASTPGSSSASEPHSSPEQPTNALSLFIPQLTTLIPTDSDSPQGITNTDVSEPSPTASEVDASNHSQAALGKGKPFGWRPWINPDVRAGDPRRTLSWKLPKENGSSSRSVRGVERKASTSGHESTPGSPQIYESAFMVSLPRQNSSTTTNTLRKELEEHHTSAKLRNA</sequence>
<dbReference type="Proteomes" id="UP000807306">
    <property type="component" value="Unassembled WGS sequence"/>
</dbReference>
<protein>
    <submittedName>
        <fullName evidence="2">Uncharacterized protein</fullName>
    </submittedName>
</protein>
<dbReference type="OrthoDB" id="3237202at2759"/>
<evidence type="ECO:0000313" key="2">
    <source>
        <dbReference type="EMBL" id="KAF9526999.1"/>
    </source>
</evidence>
<name>A0A9P6JNV0_9AGAR</name>
<comment type="caution">
    <text evidence="2">The sequence shown here is derived from an EMBL/GenBank/DDBJ whole genome shotgun (WGS) entry which is preliminary data.</text>
</comment>
<accession>A0A9P6JNV0</accession>
<keyword evidence="3" id="KW-1185">Reference proteome</keyword>
<feature type="region of interest" description="Disordered" evidence="1">
    <location>
        <begin position="238"/>
        <end position="298"/>
    </location>
</feature>